<dbReference type="Gene3D" id="3.30.40.10">
    <property type="entry name" value="Zinc/RING finger domain, C3HC4 (zinc finger)"/>
    <property type="match status" value="1"/>
</dbReference>
<dbReference type="InterPro" id="IPR013083">
    <property type="entry name" value="Znf_RING/FYVE/PHD"/>
</dbReference>
<keyword evidence="7" id="KW-0963">Cytoplasm</keyword>
<dbReference type="GO" id="GO:0034450">
    <property type="term" value="F:ubiquitin-ubiquitin ligase activity"/>
    <property type="evidence" value="ECO:0007669"/>
    <property type="project" value="InterPro"/>
</dbReference>
<gene>
    <name evidence="13" type="ORF">L596_023973</name>
</gene>
<dbReference type="Pfam" id="PF04564">
    <property type="entry name" value="U-box"/>
    <property type="match status" value="1"/>
</dbReference>
<evidence type="ECO:0000256" key="2">
    <source>
        <dbReference type="ARBA" id="ARBA00004123"/>
    </source>
</evidence>
<evidence type="ECO:0000256" key="4">
    <source>
        <dbReference type="ARBA" id="ARBA00004906"/>
    </source>
</evidence>
<dbReference type="GO" id="GO:0036503">
    <property type="term" value="P:ERAD pathway"/>
    <property type="evidence" value="ECO:0007669"/>
    <property type="project" value="InterPro"/>
</dbReference>
<dbReference type="FunFam" id="3.30.40.10:FF:000055">
    <property type="entry name" value="Ubiquitin conjugation factor e4 a"/>
    <property type="match status" value="1"/>
</dbReference>
<organism evidence="13 14">
    <name type="scientific">Steinernema carpocapsae</name>
    <name type="common">Entomopathogenic nematode</name>
    <dbReference type="NCBI Taxonomy" id="34508"/>
    <lineage>
        <taxon>Eukaryota</taxon>
        <taxon>Metazoa</taxon>
        <taxon>Ecdysozoa</taxon>
        <taxon>Nematoda</taxon>
        <taxon>Chromadorea</taxon>
        <taxon>Rhabditida</taxon>
        <taxon>Tylenchina</taxon>
        <taxon>Panagrolaimomorpha</taxon>
        <taxon>Strongyloidoidea</taxon>
        <taxon>Steinernematidae</taxon>
        <taxon>Steinernema</taxon>
    </lineage>
</organism>
<evidence type="ECO:0000256" key="3">
    <source>
        <dbReference type="ARBA" id="ARBA00004496"/>
    </source>
</evidence>
<evidence type="ECO:0000256" key="6">
    <source>
        <dbReference type="ARBA" id="ARBA00012483"/>
    </source>
</evidence>
<dbReference type="InterPro" id="IPR045132">
    <property type="entry name" value="UBE4"/>
</dbReference>
<dbReference type="EMBL" id="AZBU02000008">
    <property type="protein sequence ID" value="TKR67896.1"/>
    <property type="molecule type" value="Genomic_DNA"/>
</dbReference>
<feature type="compositionally biased region" description="Basic and acidic residues" evidence="11">
    <location>
        <begin position="922"/>
        <end position="933"/>
    </location>
</feature>
<dbReference type="STRING" id="34508.A0A4U5MFA4"/>
<dbReference type="GO" id="GO:0005737">
    <property type="term" value="C:cytoplasm"/>
    <property type="evidence" value="ECO:0007669"/>
    <property type="project" value="UniProtKB-SubCell"/>
</dbReference>
<proteinExistence type="inferred from homology"/>
<dbReference type="InterPro" id="IPR019474">
    <property type="entry name" value="Ub_conjug_fac_E4_core"/>
</dbReference>
<feature type="region of interest" description="Disordered" evidence="11">
    <location>
        <begin position="922"/>
        <end position="942"/>
    </location>
</feature>
<evidence type="ECO:0000256" key="8">
    <source>
        <dbReference type="ARBA" id="ARBA00022679"/>
    </source>
</evidence>
<dbReference type="SUPFAM" id="SSF57850">
    <property type="entry name" value="RING/U-box"/>
    <property type="match status" value="1"/>
</dbReference>
<evidence type="ECO:0000256" key="1">
    <source>
        <dbReference type="ARBA" id="ARBA00000900"/>
    </source>
</evidence>
<comment type="catalytic activity">
    <reaction evidence="1">
        <text>S-ubiquitinyl-[E2 ubiquitin-conjugating enzyme]-L-cysteine + [acceptor protein]-L-lysine = [E2 ubiquitin-conjugating enzyme]-L-cysteine + N(6)-ubiquitinyl-[acceptor protein]-L-lysine.</text>
        <dbReference type="EC" id="2.3.2.27"/>
    </reaction>
</comment>
<evidence type="ECO:0000256" key="11">
    <source>
        <dbReference type="SAM" id="MobiDB-lite"/>
    </source>
</evidence>
<reference evidence="13 14" key="2">
    <citation type="journal article" date="2019" name="G3 (Bethesda)">
        <title>Hybrid Assembly of the Genome of the Entomopathogenic Nematode Steinernema carpocapsae Identifies the X-Chromosome.</title>
        <authorList>
            <person name="Serra L."/>
            <person name="Macchietto M."/>
            <person name="Macias-Munoz A."/>
            <person name="McGill C.J."/>
            <person name="Rodriguez I.M."/>
            <person name="Rodriguez B."/>
            <person name="Murad R."/>
            <person name="Mortazavi A."/>
        </authorList>
    </citation>
    <scope>NUCLEOTIDE SEQUENCE [LARGE SCALE GENOMIC DNA]</scope>
    <source>
        <strain evidence="13 14">ALL</strain>
    </source>
</reference>
<keyword evidence="9" id="KW-0833">Ubl conjugation pathway</keyword>
<comment type="subcellular location">
    <subcellularLocation>
        <location evidence="3">Cytoplasm</location>
    </subcellularLocation>
    <subcellularLocation>
        <location evidence="2">Nucleus</location>
    </subcellularLocation>
</comment>
<dbReference type="GO" id="GO:0000151">
    <property type="term" value="C:ubiquitin ligase complex"/>
    <property type="evidence" value="ECO:0007669"/>
    <property type="project" value="InterPro"/>
</dbReference>
<dbReference type="PANTHER" id="PTHR13931:SF2">
    <property type="entry name" value="UBIQUITIN CONJUGATION FACTOR E4 B"/>
    <property type="match status" value="1"/>
</dbReference>
<evidence type="ECO:0000256" key="9">
    <source>
        <dbReference type="ARBA" id="ARBA00022786"/>
    </source>
</evidence>
<evidence type="ECO:0000313" key="13">
    <source>
        <dbReference type="EMBL" id="TKR67896.1"/>
    </source>
</evidence>
<evidence type="ECO:0000256" key="10">
    <source>
        <dbReference type="ARBA" id="ARBA00023242"/>
    </source>
</evidence>
<dbReference type="GO" id="GO:0006511">
    <property type="term" value="P:ubiquitin-dependent protein catabolic process"/>
    <property type="evidence" value="ECO:0007669"/>
    <property type="project" value="InterPro"/>
</dbReference>
<keyword evidence="8" id="KW-0808">Transferase</keyword>
<protein>
    <recommendedName>
        <fullName evidence="6">RING-type E3 ubiquitin transferase</fullName>
        <ecNumber evidence="6">2.3.2.27</ecNumber>
    </recommendedName>
</protein>
<keyword evidence="14" id="KW-1185">Reference proteome</keyword>
<dbReference type="Pfam" id="PF10408">
    <property type="entry name" value="Ufd2P_core"/>
    <property type="match status" value="1"/>
</dbReference>
<keyword evidence="10" id="KW-0539">Nucleus</keyword>
<dbReference type="InterPro" id="IPR003613">
    <property type="entry name" value="Ubox_domain"/>
</dbReference>
<dbReference type="Proteomes" id="UP000298663">
    <property type="component" value="Unassembled WGS sequence"/>
</dbReference>
<accession>A0A4U5MFA4</accession>
<dbReference type="SMART" id="SM00504">
    <property type="entry name" value="Ubox"/>
    <property type="match status" value="1"/>
</dbReference>
<feature type="domain" description="U-box" evidence="12">
    <location>
        <begin position="940"/>
        <end position="1013"/>
    </location>
</feature>
<comment type="caution">
    <text evidence="13">The sequence shown here is derived from an EMBL/GenBank/DDBJ whole genome shotgun (WGS) entry which is preliminary data.</text>
</comment>
<dbReference type="PANTHER" id="PTHR13931">
    <property type="entry name" value="UBIQUITINATION FACTOR E4"/>
    <property type="match status" value="1"/>
</dbReference>
<dbReference type="EC" id="2.3.2.27" evidence="6"/>
<evidence type="ECO:0000313" key="14">
    <source>
        <dbReference type="Proteomes" id="UP000298663"/>
    </source>
</evidence>
<evidence type="ECO:0000259" key="12">
    <source>
        <dbReference type="PROSITE" id="PS51698"/>
    </source>
</evidence>
<dbReference type="AlphaFoldDB" id="A0A4U5MFA4"/>
<dbReference type="GO" id="GO:0000209">
    <property type="term" value="P:protein polyubiquitination"/>
    <property type="evidence" value="ECO:0007669"/>
    <property type="project" value="TreeGrafter"/>
</dbReference>
<reference evidence="13 14" key="1">
    <citation type="journal article" date="2015" name="Genome Biol.">
        <title>Comparative genomics of Steinernema reveals deeply conserved gene regulatory networks.</title>
        <authorList>
            <person name="Dillman A.R."/>
            <person name="Macchietto M."/>
            <person name="Porter C.F."/>
            <person name="Rogers A."/>
            <person name="Williams B."/>
            <person name="Antoshechkin I."/>
            <person name="Lee M.M."/>
            <person name="Goodwin Z."/>
            <person name="Lu X."/>
            <person name="Lewis E.E."/>
            <person name="Goodrich-Blair H."/>
            <person name="Stock S.P."/>
            <person name="Adams B.J."/>
            <person name="Sternberg P.W."/>
            <person name="Mortazavi A."/>
        </authorList>
    </citation>
    <scope>NUCLEOTIDE SEQUENCE [LARGE SCALE GENOMIC DNA]</scope>
    <source>
        <strain evidence="13 14">ALL</strain>
    </source>
</reference>
<dbReference type="OrthoDB" id="20295at2759"/>
<sequence>MWSSATEGPMEVDIPFVSTVDLNEKVQNLKDAGDEELASRFAKMHSIVTGVFGLDERMRKSKEMPKQLPSAIPELVAKCPPEVFTSPDELEMFFARLLDAVIEAMFYDAQEIEDGQPQPYNHHERTEAEWIFEKPEANRAVMCLLVLHSTFKRMKAMNNNPFFTPFENELFSKFAVAFKEALRNFLMGDIIEDSDPHVAAALGHCLMNSMISDDFIEFLYVMPEIFEHFFDEVRNVSTNFRLYRTDVELVCGVLKMLQVVLGYKIRDDRVFARMLVLRSDFIPELKTSAPGRELQMKSFFGPILGIGTGIADVHQGMVPHWNEFFDGTGTVMENNDRVLTYRVYQGYVRLVVNTLKDVFHLMLINAPTRDHMLKFIALAVNSNHKRAQMHTDFRKHACHSFMMNLMDILCQLSQKIDVEKVNLNYIFSSRCQIDMNDETRLKANQEEVAQHASNLTEEDIGPIRFPTECFFLTMHANNIAISPALGYIKTTKRFLRELHKAEKEMTKRLADSQHEFERTRIEQMMKRLASQKAQYTAAVMSTECALFEELFIIHVMQFMEKQMSLLVSTITPDYDITGKLPDEASLMFTMLPEIYLRNLIEIFIFCMKSRPQILQNCCPELPEKILIFACCTHYFNNRFLASDIVELVLNMCPNVNPHNEVFFRKMLSSPLAQERLFPSLVKFYADVESTGASSEFYDKFNIRRSIQVIFQNLWDDAMYKDIMKTMAAEAGPEFVRFINMVINDTTFLLDESLSGLRKVNEIEKMQKDEAAWNALSEEERTQREGNLNEASRSVQSWLILGNETMEMFLYLTVGAPEVFKNPALGERLASMLNHNILQLSGEKCKNLKVDNAQERFSWNPRKLLEQISRIYINLMSPDFVEFVAADERSYSPQMFKTVIGLLEDKSILSMSEMETMKELATETERSYTEKQQTEEDFGDDIPDEFKDPVMDTLMSDPMILPSGHRMDLKHIQRHLLSSRTDPFTRGALTEDQLVLDVELKKRIDAWKAEKLKK</sequence>
<dbReference type="PROSITE" id="PS51698">
    <property type="entry name" value="U_BOX"/>
    <property type="match status" value="1"/>
</dbReference>
<evidence type="ECO:0000256" key="5">
    <source>
        <dbReference type="ARBA" id="ARBA00007434"/>
    </source>
</evidence>
<dbReference type="UniPathway" id="UPA00143"/>
<dbReference type="GO" id="GO:0005634">
    <property type="term" value="C:nucleus"/>
    <property type="evidence" value="ECO:0007669"/>
    <property type="project" value="UniProtKB-SubCell"/>
</dbReference>
<comment type="similarity">
    <text evidence="5">Belongs to the ubiquitin conjugation factor E4 family.</text>
</comment>
<name>A0A4U5MFA4_STECR</name>
<comment type="pathway">
    <text evidence="4">Protein modification; protein ubiquitination.</text>
</comment>
<evidence type="ECO:0000256" key="7">
    <source>
        <dbReference type="ARBA" id="ARBA00022490"/>
    </source>
</evidence>